<dbReference type="Gene3D" id="3.90.320.10">
    <property type="match status" value="1"/>
</dbReference>
<dbReference type="Pfam" id="PF10926">
    <property type="entry name" value="DUF2800"/>
    <property type="match status" value="1"/>
</dbReference>
<organism evidence="1">
    <name type="scientific">uncultured Caudovirales phage</name>
    <dbReference type="NCBI Taxonomy" id="2100421"/>
    <lineage>
        <taxon>Viruses</taxon>
        <taxon>Duplodnaviria</taxon>
        <taxon>Heunggongvirae</taxon>
        <taxon>Uroviricota</taxon>
        <taxon>Caudoviricetes</taxon>
        <taxon>Peduoviridae</taxon>
        <taxon>Maltschvirus</taxon>
        <taxon>Maltschvirus maltsch</taxon>
    </lineage>
</organism>
<dbReference type="EMBL" id="LR798271">
    <property type="protein sequence ID" value="CAB5218902.1"/>
    <property type="molecule type" value="Genomic_DNA"/>
</dbReference>
<protein>
    <recommendedName>
        <fullName evidence="2">DUF2800 domain-containing protein</fullName>
    </recommendedName>
</protein>
<proteinExistence type="predicted"/>
<evidence type="ECO:0000313" key="1">
    <source>
        <dbReference type="EMBL" id="CAB5218902.1"/>
    </source>
</evidence>
<evidence type="ECO:0008006" key="2">
    <source>
        <dbReference type="Google" id="ProtNLM"/>
    </source>
</evidence>
<sequence>MAAHALLSASGSKRWMACPPSARLEALLPEPKRKPGSFNFSEEGTTAHTLAEAKLRRHYGQMTAKEYIAEVEAVKATPYYDEEFEKYVDDYVLYVRSQIGEGDTPYFEQRVDFSEWVPDGFGTADVVILSETKVRVIDLKFGKGVAVDAKDNPQLRLYALGGWYKYKEAHPNISEVEYTIHQPRLESITTDSTTLDKLIEWAEHVVKPKAKKAWAGGGDFLAGDHCQFCKAKAQCRARTEFNNMAAAADFRDPPLLNEDELAKVLTNASKTRKWLKDVEEFLLERAETDGVVPAGYQLGLSSKNRVIDDAEKAVLKLRHYGEDIFEPKALKSVAQLEKIVGKEELKHLLGELIIKPAGDPKLVPAKKATEFEG</sequence>
<accession>A0A6J7WQA6</accession>
<gene>
    <name evidence="1" type="ORF">UFOVP229_8</name>
</gene>
<name>A0A6J7WQA6_9CAUD</name>
<dbReference type="InterPro" id="IPR021229">
    <property type="entry name" value="DUF2800"/>
</dbReference>
<reference evidence="1" key="1">
    <citation type="submission" date="2020-05" db="EMBL/GenBank/DDBJ databases">
        <authorList>
            <person name="Chiriac C."/>
            <person name="Salcher M."/>
            <person name="Ghai R."/>
            <person name="Kavagutti S V."/>
        </authorList>
    </citation>
    <scope>NUCLEOTIDE SEQUENCE</scope>
</reference>
<dbReference type="InterPro" id="IPR011604">
    <property type="entry name" value="PDDEXK-like_dom_sf"/>
</dbReference>